<keyword evidence="1" id="KW-0732">Signal</keyword>
<dbReference type="Proteomes" id="UP001141950">
    <property type="component" value="Unassembled WGS sequence"/>
</dbReference>
<dbReference type="PROSITE" id="PS51257">
    <property type="entry name" value="PROKAR_LIPOPROTEIN"/>
    <property type="match status" value="1"/>
</dbReference>
<dbReference type="InterPro" id="IPR006059">
    <property type="entry name" value="SBP"/>
</dbReference>
<dbReference type="PANTHER" id="PTHR43649:SF12">
    <property type="entry name" value="DIACETYLCHITOBIOSE BINDING PROTEIN DASA"/>
    <property type="match status" value="1"/>
</dbReference>
<dbReference type="AlphaFoldDB" id="A0A9X2SB82"/>
<dbReference type="RefSeq" id="WP_257451101.1">
    <property type="nucleotide sequence ID" value="NZ_JANIPJ010000022.1"/>
</dbReference>
<gene>
    <name evidence="2" type="ORF">NQZ67_24345</name>
</gene>
<dbReference type="Gene3D" id="3.40.190.10">
    <property type="entry name" value="Periplasmic binding protein-like II"/>
    <property type="match status" value="1"/>
</dbReference>
<organism evidence="2 3">
    <name type="scientific">Paenibacillus soyae</name>
    <dbReference type="NCBI Taxonomy" id="2969249"/>
    <lineage>
        <taxon>Bacteria</taxon>
        <taxon>Bacillati</taxon>
        <taxon>Bacillota</taxon>
        <taxon>Bacilli</taxon>
        <taxon>Bacillales</taxon>
        <taxon>Paenibacillaceae</taxon>
        <taxon>Paenibacillus</taxon>
    </lineage>
</organism>
<comment type="caution">
    <text evidence="2">The sequence shown here is derived from an EMBL/GenBank/DDBJ whole genome shotgun (WGS) entry which is preliminary data.</text>
</comment>
<accession>A0A9X2SB82</accession>
<evidence type="ECO:0000256" key="1">
    <source>
        <dbReference type="SAM" id="SignalP"/>
    </source>
</evidence>
<protein>
    <submittedName>
        <fullName evidence="2">ABC transporter substrate-binding protein</fullName>
    </submittedName>
</protein>
<feature type="signal peptide" evidence="1">
    <location>
        <begin position="1"/>
        <end position="24"/>
    </location>
</feature>
<feature type="chain" id="PRO_5040789409" evidence="1">
    <location>
        <begin position="25"/>
        <end position="438"/>
    </location>
</feature>
<proteinExistence type="predicted"/>
<evidence type="ECO:0000313" key="3">
    <source>
        <dbReference type="Proteomes" id="UP001141950"/>
    </source>
</evidence>
<dbReference type="SUPFAM" id="SSF53850">
    <property type="entry name" value="Periplasmic binding protein-like II"/>
    <property type="match status" value="1"/>
</dbReference>
<keyword evidence="3" id="KW-1185">Reference proteome</keyword>
<reference evidence="2" key="1">
    <citation type="submission" date="2022-08" db="EMBL/GenBank/DDBJ databases">
        <title>The genomic sequence of strain Paenibacillus sp. SCIV0701.</title>
        <authorList>
            <person name="Zhao H."/>
        </authorList>
    </citation>
    <scope>NUCLEOTIDE SEQUENCE</scope>
    <source>
        <strain evidence="2">SCIV0701</strain>
    </source>
</reference>
<dbReference type="PANTHER" id="PTHR43649">
    <property type="entry name" value="ARABINOSE-BINDING PROTEIN-RELATED"/>
    <property type="match status" value="1"/>
</dbReference>
<name>A0A9X2SB82_9BACL</name>
<evidence type="ECO:0000313" key="2">
    <source>
        <dbReference type="EMBL" id="MCR2807021.1"/>
    </source>
</evidence>
<dbReference type="Pfam" id="PF13416">
    <property type="entry name" value="SBP_bac_8"/>
    <property type="match status" value="1"/>
</dbReference>
<sequence length="438" mass="49518">MRRTMMIILSVVIAAALSGCNGNAAAPATEEIVETEDKTALSMEPVELELWAYYDGWSSIIESFEEKYPNVTVKLKTFAFDTYADVYKEAIASGETPDVMLTDSEHFGQFTTIAGLENLLDYGAGEYEKDISGSLWASNFSFDGQSMVGFPFGSSPIVAYYREDMMRQYGFPSDPEELGKYMEDPDNWLEIARTLKKDGRYLAQWSTEVIRVYDSAHGLLDENVSFLRNNEAYYEAIELAKTLNEEGLVSLQDVWTEAGAQTVRDGELAMLYQGTWGASQIEAWAPDTAGHWRATRLPFNKYGWANSASFMIPTASDQKAWAWELIRYIVTDWAFKGVDNSVPAYIPARANGRKLAETSDFFGGQKMYATNLWLTENMKEYRLTPLDQQVKQIWNDTVNKGIERQKDAETIIQEAEQMIQTSLGDDIEILRSIAQENR</sequence>
<dbReference type="EMBL" id="JANIPJ010000022">
    <property type="protein sequence ID" value="MCR2807021.1"/>
    <property type="molecule type" value="Genomic_DNA"/>
</dbReference>
<dbReference type="InterPro" id="IPR050490">
    <property type="entry name" value="Bact_solute-bd_prot1"/>
</dbReference>